<dbReference type="GO" id="GO:0005506">
    <property type="term" value="F:iron ion binding"/>
    <property type="evidence" value="ECO:0007669"/>
    <property type="project" value="UniProtKB-ARBA"/>
</dbReference>
<accession>A0A1C1A7I3</accession>
<name>A0A1C1A7I3_9BACL</name>
<dbReference type="PANTHER" id="PTHR20883">
    <property type="entry name" value="PHYTANOYL-COA DIOXYGENASE DOMAIN CONTAINING 1"/>
    <property type="match status" value="1"/>
</dbReference>
<dbReference type="GO" id="GO:0016706">
    <property type="term" value="F:2-oxoglutarate-dependent dioxygenase activity"/>
    <property type="evidence" value="ECO:0007669"/>
    <property type="project" value="UniProtKB-ARBA"/>
</dbReference>
<dbReference type="Gene3D" id="2.60.120.620">
    <property type="entry name" value="q2cbj1_9rhob like domain"/>
    <property type="match status" value="1"/>
</dbReference>
<dbReference type="Pfam" id="PF05721">
    <property type="entry name" value="PhyH"/>
    <property type="match status" value="1"/>
</dbReference>
<dbReference type="InterPro" id="IPR008775">
    <property type="entry name" value="Phytyl_CoA_dOase-like"/>
</dbReference>
<comment type="caution">
    <text evidence="1">The sequence shown here is derived from an EMBL/GenBank/DDBJ whole genome shotgun (WGS) entry which is preliminary data.</text>
</comment>
<dbReference type="RefSeq" id="WP_065850643.1">
    <property type="nucleotide sequence ID" value="NZ_LYPC01000010.1"/>
</dbReference>
<evidence type="ECO:0008006" key="3">
    <source>
        <dbReference type="Google" id="ProtNLM"/>
    </source>
</evidence>
<evidence type="ECO:0000313" key="1">
    <source>
        <dbReference type="EMBL" id="OCT16555.1"/>
    </source>
</evidence>
<dbReference type="Proteomes" id="UP000093309">
    <property type="component" value="Unassembled WGS sequence"/>
</dbReference>
<keyword evidence="2" id="KW-1185">Reference proteome</keyword>
<reference evidence="2" key="1">
    <citation type="submission" date="2016-05" db="EMBL/GenBank/DDBJ databases">
        <title>Paenibacillus oryzae. sp. nov., isolated from the rice root.</title>
        <authorList>
            <person name="Zhang J."/>
            <person name="Zhang X."/>
        </authorList>
    </citation>
    <scope>NUCLEOTIDE SEQUENCE [LARGE SCALE GENOMIC DNA]</scope>
    <source>
        <strain evidence="2">KCTC13222</strain>
    </source>
</reference>
<proteinExistence type="predicted"/>
<gene>
    <name evidence="1" type="ORF">A8709_07705</name>
</gene>
<organism evidence="1 2">
    <name type="scientific">Paenibacillus pectinilyticus</name>
    <dbReference type="NCBI Taxonomy" id="512399"/>
    <lineage>
        <taxon>Bacteria</taxon>
        <taxon>Bacillati</taxon>
        <taxon>Bacillota</taxon>
        <taxon>Bacilli</taxon>
        <taxon>Bacillales</taxon>
        <taxon>Paenibacillaceae</taxon>
        <taxon>Paenibacillus</taxon>
    </lineage>
</organism>
<dbReference type="PANTHER" id="PTHR20883:SF48">
    <property type="entry name" value="ECTOINE DIOXYGENASE"/>
    <property type="match status" value="1"/>
</dbReference>
<dbReference type="STRING" id="512399.A8709_07705"/>
<sequence>MYQVPPEKLAFYEENGFVQLEDVMSEKEMNELSAYLDEVMAIEGEHTQTVDKDSDYFKILNSKMNTWRDSAGMALYVLSPKLADIARQFSSSSGVRLFHDQAFWKMPGDSKPTPWHQDATYFPMNESNVLTLWLPMHDVDDVNGCLSFIPGSHKEGKLTNVDFLHPIDLLELTKENGTDLRRPVNVPLKRGSFTLHHGLTFHYAHANKSDHPRRVLTIVYMPEDATFDGKSNHELTRGSGFQDGDLIKGRLFPVLASAPNEG</sequence>
<dbReference type="OrthoDB" id="9814777at2"/>
<dbReference type="AlphaFoldDB" id="A0A1C1A7I3"/>
<dbReference type="EMBL" id="LYPC01000010">
    <property type="protein sequence ID" value="OCT16555.1"/>
    <property type="molecule type" value="Genomic_DNA"/>
</dbReference>
<protein>
    <recommendedName>
        <fullName evidence="3">Phytanoyl-CoA dioxygenase</fullName>
    </recommendedName>
</protein>
<dbReference type="SUPFAM" id="SSF51197">
    <property type="entry name" value="Clavaminate synthase-like"/>
    <property type="match status" value="1"/>
</dbReference>
<evidence type="ECO:0000313" key="2">
    <source>
        <dbReference type="Proteomes" id="UP000093309"/>
    </source>
</evidence>